<dbReference type="Pfam" id="PF00134">
    <property type="entry name" value="Cyclin_N"/>
    <property type="match status" value="1"/>
</dbReference>
<dbReference type="GO" id="GO:0051301">
    <property type="term" value="P:cell division"/>
    <property type="evidence" value="ECO:0007669"/>
    <property type="project" value="UniProtKB-KW"/>
</dbReference>
<sequence>MSLAQAYRYTEGGPFYGDPMSYWNRNYDTSTSSAFHSNYRSHYNSNYSHVKNFVEPLEYSGYGREYNRSYNNHHSKPDGVPSFSKKRKLATSTGEVTGRSYQNTYAYVKLPYRLPSTNGNFSSTEFSIYNNAPSTYENHSAVAPISTSDANPHGSTSHKRGRSLFEDGDSDALFLSRDEIERHSPSRKDGIDAMHETHLRFSYCAFLQNLGLQLELPHTTIATAMVLCHRFFVRQSHACHDRYLIATASLFLAAKSEETPRPLYNVLRVSCEILHNKDFTFLSYALPVDWFEKYRERVLGAEELILATLNFELNVQHPYASLTSTLEKLGFSEPFLVNLALSLVTEGLRSSLWLQFKPQQIAAGAAYLAAKMLHMDLASGHSVWKEFETPAHVLKDIAQQLVEVL</sequence>
<evidence type="ECO:0000259" key="5">
    <source>
        <dbReference type="SMART" id="SM00385"/>
    </source>
</evidence>
<evidence type="ECO:0000313" key="6">
    <source>
        <dbReference type="EMBL" id="CAI9118524.1"/>
    </source>
</evidence>
<keyword evidence="7" id="KW-1185">Reference proteome</keyword>
<name>A0AAV1EFS1_OLDCO</name>
<evidence type="ECO:0000256" key="3">
    <source>
        <dbReference type="RuleBase" id="RU000383"/>
    </source>
</evidence>
<evidence type="ECO:0000313" key="7">
    <source>
        <dbReference type="Proteomes" id="UP001161247"/>
    </source>
</evidence>
<feature type="domain" description="Cyclin-like" evidence="5">
    <location>
        <begin position="205"/>
        <end position="307"/>
    </location>
</feature>
<dbReference type="InterPro" id="IPR036915">
    <property type="entry name" value="Cyclin-like_sf"/>
</dbReference>
<proteinExistence type="inferred from homology"/>
<dbReference type="GO" id="GO:0006357">
    <property type="term" value="P:regulation of transcription by RNA polymerase II"/>
    <property type="evidence" value="ECO:0007669"/>
    <property type="project" value="InterPro"/>
</dbReference>
<dbReference type="AlphaFoldDB" id="A0AAV1EFS1"/>
<dbReference type="Proteomes" id="UP001161247">
    <property type="component" value="Chromosome 9"/>
</dbReference>
<feature type="region of interest" description="Disordered" evidence="4">
    <location>
        <begin position="68"/>
        <end position="95"/>
    </location>
</feature>
<dbReference type="InterPro" id="IPR013763">
    <property type="entry name" value="Cyclin-like_dom"/>
</dbReference>
<feature type="domain" description="Cyclin-like" evidence="5">
    <location>
        <begin position="320"/>
        <end position="403"/>
    </location>
</feature>
<dbReference type="InterPro" id="IPR043198">
    <property type="entry name" value="Cyclin/Ssn8"/>
</dbReference>
<dbReference type="PANTHER" id="PTHR10026">
    <property type="entry name" value="CYCLIN"/>
    <property type="match status" value="1"/>
</dbReference>
<dbReference type="Gene3D" id="1.10.472.10">
    <property type="entry name" value="Cyclin-like"/>
    <property type="match status" value="2"/>
</dbReference>
<accession>A0AAV1EFS1</accession>
<dbReference type="FunFam" id="1.10.472.10:FF:000212">
    <property type="entry name" value="Cyclin-T1-2"/>
    <property type="match status" value="1"/>
</dbReference>
<dbReference type="GO" id="GO:0016538">
    <property type="term" value="F:cyclin-dependent protein serine/threonine kinase regulator activity"/>
    <property type="evidence" value="ECO:0007669"/>
    <property type="project" value="InterPro"/>
</dbReference>
<evidence type="ECO:0000256" key="2">
    <source>
        <dbReference type="ARBA" id="ARBA00023306"/>
    </source>
</evidence>
<gene>
    <name evidence="6" type="ORF">OLC1_LOCUS24368</name>
</gene>
<evidence type="ECO:0000256" key="1">
    <source>
        <dbReference type="ARBA" id="ARBA00022618"/>
    </source>
</evidence>
<protein>
    <submittedName>
        <fullName evidence="6">OLC1v1020109C1</fullName>
    </submittedName>
</protein>
<reference evidence="6" key="1">
    <citation type="submission" date="2023-03" db="EMBL/GenBank/DDBJ databases">
        <authorList>
            <person name="Julca I."/>
        </authorList>
    </citation>
    <scope>NUCLEOTIDE SEQUENCE</scope>
</reference>
<evidence type="ECO:0000256" key="4">
    <source>
        <dbReference type="SAM" id="MobiDB-lite"/>
    </source>
</evidence>
<dbReference type="InterPro" id="IPR006671">
    <property type="entry name" value="Cyclin_N"/>
</dbReference>
<dbReference type="EMBL" id="OX459126">
    <property type="protein sequence ID" value="CAI9118524.1"/>
    <property type="molecule type" value="Genomic_DNA"/>
</dbReference>
<dbReference type="SUPFAM" id="SSF47954">
    <property type="entry name" value="Cyclin-like"/>
    <property type="match status" value="2"/>
</dbReference>
<comment type="similarity">
    <text evidence="3">Belongs to the cyclin family.</text>
</comment>
<keyword evidence="3" id="KW-0195">Cyclin</keyword>
<dbReference type="SMART" id="SM00385">
    <property type="entry name" value="CYCLIN"/>
    <property type="match status" value="2"/>
</dbReference>
<organism evidence="6 7">
    <name type="scientific">Oldenlandia corymbosa var. corymbosa</name>
    <dbReference type="NCBI Taxonomy" id="529605"/>
    <lineage>
        <taxon>Eukaryota</taxon>
        <taxon>Viridiplantae</taxon>
        <taxon>Streptophyta</taxon>
        <taxon>Embryophyta</taxon>
        <taxon>Tracheophyta</taxon>
        <taxon>Spermatophyta</taxon>
        <taxon>Magnoliopsida</taxon>
        <taxon>eudicotyledons</taxon>
        <taxon>Gunneridae</taxon>
        <taxon>Pentapetalae</taxon>
        <taxon>asterids</taxon>
        <taxon>lamiids</taxon>
        <taxon>Gentianales</taxon>
        <taxon>Rubiaceae</taxon>
        <taxon>Rubioideae</taxon>
        <taxon>Spermacoceae</taxon>
        <taxon>Hedyotis-Oldenlandia complex</taxon>
        <taxon>Oldenlandia</taxon>
    </lineage>
</organism>
<keyword evidence="1" id="KW-0132">Cell division</keyword>
<keyword evidence="2" id="KW-0131">Cell cycle</keyword>